<evidence type="ECO:0000313" key="1">
    <source>
        <dbReference type="EMBL" id="KAJ8681778.1"/>
    </source>
</evidence>
<dbReference type="Proteomes" id="UP001239111">
    <property type="component" value="Chromosome 1"/>
</dbReference>
<keyword evidence="2" id="KW-1185">Reference proteome</keyword>
<comment type="caution">
    <text evidence="1">The sequence shown here is derived from an EMBL/GenBank/DDBJ whole genome shotgun (WGS) entry which is preliminary data.</text>
</comment>
<proteinExistence type="predicted"/>
<sequence>MEKLKSVQCPFTWFSEDATPRHTLKFKSFNGEHRLPLMELMRNLMQRYVDSISGSTLEEGEEILCATPDAIECDRYLTALESSDADEQNFSHDVIRHIVHSTYAFIVLKAGMIAELEETLPKIENVNISNEKGKSTLLGCKAICYLICAQANEQDDHHLVEAKKLIREAIDSKPQCHLWYFVLGNILRNQRRAFSYEDTDYEELRSFQKANLMSVCPTYRRYRDKAHEERKVAEEDAFKISEDLCQEPTSGIMPLRLAAIYIFSEKMDKAREYLERVSDSAEAKTSMFLHYKGLYFFRLRQYQEAARFLEDAAKQGCLAADYKYIECKLKIDENFKHEVSGYLLRMVEKYCHFPEKQNQRILLDVAISYWKNDENMEEALKYFLRALNLGPRPRIFKSFESHKIGVKLQGRNIFQVVSREFLPHIYERYDSPEILAMANTLEKYCVDYENAKSG</sequence>
<name>A0ACC2PFE2_9HYME</name>
<organism evidence="1 2">
    <name type="scientific">Eretmocerus hayati</name>
    <dbReference type="NCBI Taxonomy" id="131215"/>
    <lineage>
        <taxon>Eukaryota</taxon>
        <taxon>Metazoa</taxon>
        <taxon>Ecdysozoa</taxon>
        <taxon>Arthropoda</taxon>
        <taxon>Hexapoda</taxon>
        <taxon>Insecta</taxon>
        <taxon>Pterygota</taxon>
        <taxon>Neoptera</taxon>
        <taxon>Endopterygota</taxon>
        <taxon>Hymenoptera</taxon>
        <taxon>Apocrita</taxon>
        <taxon>Proctotrupomorpha</taxon>
        <taxon>Chalcidoidea</taxon>
        <taxon>Aphelinidae</taxon>
        <taxon>Aphelininae</taxon>
        <taxon>Eretmocerus</taxon>
    </lineage>
</organism>
<evidence type="ECO:0000313" key="2">
    <source>
        <dbReference type="Proteomes" id="UP001239111"/>
    </source>
</evidence>
<gene>
    <name evidence="1" type="ORF">QAD02_017570</name>
</gene>
<dbReference type="EMBL" id="CM056741">
    <property type="protein sequence ID" value="KAJ8681778.1"/>
    <property type="molecule type" value="Genomic_DNA"/>
</dbReference>
<protein>
    <submittedName>
        <fullName evidence="1">Uncharacterized protein</fullName>
    </submittedName>
</protein>
<accession>A0ACC2PFE2</accession>
<reference evidence="1" key="1">
    <citation type="submission" date="2023-04" db="EMBL/GenBank/DDBJ databases">
        <title>A chromosome-level genome assembly of the parasitoid wasp Eretmocerus hayati.</title>
        <authorList>
            <person name="Zhong Y."/>
            <person name="Liu S."/>
            <person name="Liu Y."/>
        </authorList>
    </citation>
    <scope>NUCLEOTIDE SEQUENCE</scope>
    <source>
        <strain evidence="1">ZJU_SS_LIU_2023</strain>
    </source>
</reference>